<name>A0ABM9DLC6_9HYPH</name>
<evidence type="ECO:0000313" key="2">
    <source>
        <dbReference type="Proteomes" id="UP001152604"/>
    </source>
</evidence>
<accession>A0ABM9DLC6</accession>
<dbReference type="Proteomes" id="UP001152604">
    <property type="component" value="Unassembled WGS sequence"/>
</dbReference>
<sequence>MTRLMRVGQGAVVLPRTERHWATPRRRDSRQFCNSPVRCRATKVPIRNHNPAEEANVMTNNSFAAGILVDRSPMPVFDGSKRPCDWWGA</sequence>
<protein>
    <submittedName>
        <fullName evidence="1">Uncharacterized protein</fullName>
    </submittedName>
</protein>
<proteinExistence type="predicted"/>
<reference evidence="1" key="1">
    <citation type="submission" date="2022-03" db="EMBL/GenBank/DDBJ databases">
        <authorList>
            <person name="Brunel B."/>
        </authorList>
    </citation>
    <scope>NUCLEOTIDE SEQUENCE</scope>
    <source>
        <strain evidence="1">STM4922sample</strain>
    </source>
</reference>
<evidence type="ECO:0000313" key="1">
    <source>
        <dbReference type="EMBL" id="CAH2397434.1"/>
    </source>
</evidence>
<organism evidence="1 2">
    <name type="scientific">Mesorhizobium ventifaucium</name>
    <dbReference type="NCBI Taxonomy" id="666020"/>
    <lineage>
        <taxon>Bacteria</taxon>
        <taxon>Pseudomonadati</taxon>
        <taxon>Pseudomonadota</taxon>
        <taxon>Alphaproteobacteria</taxon>
        <taxon>Hyphomicrobiales</taxon>
        <taxon>Phyllobacteriaceae</taxon>
        <taxon>Mesorhizobium</taxon>
    </lineage>
</organism>
<keyword evidence="2" id="KW-1185">Reference proteome</keyword>
<dbReference type="EMBL" id="CAKXZS010000011">
    <property type="protein sequence ID" value="CAH2397434.1"/>
    <property type="molecule type" value="Genomic_DNA"/>
</dbReference>
<comment type="caution">
    <text evidence="1">The sequence shown here is derived from an EMBL/GenBank/DDBJ whole genome shotgun (WGS) entry which is preliminary data.</text>
</comment>
<gene>
    <name evidence="1" type="ORF">MES4922_190169</name>
</gene>